<name>A0A6B9ZF33_9BACT</name>
<dbReference type="InterPro" id="IPR050204">
    <property type="entry name" value="AraC_XylS_family_regulators"/>
</dbReference>
<accession>A0A6B9ZF33</accession>
<dbReference type="InterPro" id="IPR018062">
    <property type="entry name" value="HTH_AraC-typ_CS"/>
</dbReference>
<dbReference type="RefSeq" id="WP_162331460.1">
    <property type="nucleotide sequence ID" value="NZ_CP048113.1"/>
</dbReference>
<dbReference type="SUPFAM" id="SSF46689">
    <property type="entry name" value="Homeodomain-like"/>
    <property type="match status" value="1"/>
</dbReference>
<evidence type="ECO:0000256" key="3">
    <source>
        <dbReference type="ARBA" id="ARBA00023163"/>
    </source>
</evidence>
<dbReference type="GO" id="GO:0043565">
    <property type="term" value="F:sequence-specific DNA binding"/>
    <property type="evidence" value="ECO:0007669"/>
    <property type="project" value="InterPro"/>
</dbReference>
<keyword evidence="1" id="KW-0805">Transcription regulation</keyword>
<gene>
    <name evidence="5" type="ORF">GWR21_09225</name>
</gene>
<keyword evidence="6" id="KW-1185">Reference proteome</keyword>
<reference evidence="5 6" key="1">
    <citation type="submission" date="2020-01" db="EMBL/GenBank/DDBJ databases">
        <title>Complete genome sequence of Chitinophaga sp. H33E-04 isolated from quinoa roots.</title>
        <authorList>
            <person name="Weon H.-Y."/>
            <person name="Lee S.A."/>
        </authorList>
    </citation>
    <scope>NUCLEOTIDE SEQUENCE [LARGE SCALE GENOMIC DNA]</scope>
    <source>
        <strain evidence="5 6">H33E-04</strain>
    </source>
</reference>
<dbReference type="Pfam" id="PF12833">
    <property type="entry name" value="HTH_18"/>
    <property type="match status" value="1"/>
</dbReference>
<evidence type="ECO:0000313" key="6">
    <source>
        <dbReference type="Proteomes" id="UP000476411"/>
    </source>
</evidence>
<dbReference type="SMART" id="SM00342">
    <property type="entry name" value="HTH_ARAC"/>
    <property type="match status" value="1"/>
</dbReference>
<evidence type="ECO:0000256" key="1">
    <source>
        <dbReference type="ARBA" id="ARBA00023015"/>
    </source>
</evidence>
<dbReference type="KEGG" id="chih:GWR21_09225"/>
<sequence length="253" mass="28724">MQIREYIPVITLRPFIRSFLIIESEYEVRNDVLPDTSLVMAFRLKGAVNASDDGVLAPAVLGGLRKTARSLYYAGNTANLLVVFRSAGAAAFFRMPMHELFGASVSLDHFIGRQALADIREQLMEAADRATQVDLMQQFLLRLWRQSQPDMLVQTAIQRITAHDGHLRIKELLDGLHISQDAFEKRFRKITGASPKQFSSIVRLRSVITKADDTTLTEVAYNAGYFDQSHFIKDFRAFTGKTPRAFYRSSLFW</sequence>
<dbReference type="InterPro" id="IPR018060">
    <property type="entry name" value="HTH_AraC"/>
</dbReference>
<keyword evidence="2" id="KW-0238">DNA-binding</keyword>
<dbReference type="Gene3D" id="1.10.10.60">
    <property type="entry name" value="Homeodomain-like"/>
    <property type="match status" value="1"/>
</dbReference>
<feature type="domain" description="HTH araC/xylS-type" evidence="4">
    <location>
        <begin position="150"/>
        <end position="249"/>
    </location>
</feature>
<proteinExistence type="predicted"/>
<dbReference type="Proteomes" id="UP000476411">
    <property type="component" value="Chromosome"/>
</dbReference>
<dbReference type="PROSITE" id="PS01124">
    <property type="entry name" value="HTH_ARAC_FAMILY_2"/>
    <property type="match status" value="1"/>
</dbReference>
<dbReference type="PANTHER" id="PTHR46796:SF13">
    <property type="entry name" value="HTH-TYPE TRANSCRIPTIONAL ACTIVATOR RHAS"/>
    <property type="match status" value="1"/>
</dbReference>
<dbReference type="PANTHER" id="PTHR46796">
    <property type="entry name" value="HTH-TYPE TRANSCRIPTIONAL ACTIVATOR RHAS-RELATED"/>
    <property type="match status" value="1"/>
</dbReference>
<dbReference type="InterPro" id="IPR046532">
    <property type="entry name" value="DUF6597"/>
</dbReference>
<keyword evidence="3" id="KW-0804">Transcription</keyword>
<evidence type="ECO:0000313" key="5">
    <source>
        <dbReference type="EMBL" id="QHS59765.1"/>
    </source>
</evidence>
<evidence type="ECO:0000256" key="2">
    <source>
        <dbReference type="ARBA" id="ARBA00023125"/>
    </source>
</evidence>
<dbReference type="Pfam" id="PF20240">
    <property type="entry name" value="DUF6597"/>
    <property type="match status" value="1"/>
</dbReference>
<dbReference type="GO" id="GO:0003700">
    <property type="term" value="F:DNA-binding transcription factor activity"/>
    <property type="evidence" value="ECO:0007669"/>
    <property type="project" value="InterPro"/>
</dbReference>
<dbReference type="InterPro" id="IPR009057">
    <property type="entry name" value="Homeodomain-like_sf"/>
</dbReference>
<evidence type="ECO:0000259" key="4">
    <source>
        <dbReference type="PROSITE" id="PS01124"/>
    </source>
</evidence>
<dbReference type="AlphaFoldDB" id="A0A6B9ZF33"/>
<dbReference type="EMBL" id="CP048113">
    <property type="protein sequence ID" value="QHS59765.1"/>
    <property type="molecule type" value="Genomic_DNA"/>
</dbReference>
<organism evidence="5 6">
    <name type="scientific">Chitinophaga agri</name>
    <dbReference type="NCBI Taxonomy" id="2703787"/>
    <lineage>
        <taxon>Bacteria</taxon>
        <taxon>Pseudomonadati</taxon>
        <taxon>Bacteroidota</taxon>
        <taxon>Chitinophagia</taxon>
        <taxon>Chitinophagales</taxon>
        <taxon>Chitinophagaceae</taxon>
        <taxon>Chitinophaga</taxon>
    </lineage>
</organism>
<protein>
    <submittedName>
        <fullName evidence="5">Helix-turn-helix transcriptional regulator</fullName>
    </submittedName>
</protein>
<dbReference type="PROSITE" id="PS00041">
    <property type="entry name" value="HTH_ARAC_FAMILY_1"/>
    <property type="match status" value="1"/>
</dbReference>